<evidence type="ECO:0000256" key="5">
    <source>
        <dbReference type="ARBA" id="ARBA00023284"/>
    </source>
</evidence>
<dbReference type="Gene3D" id="3.30.390.30">
    <property type="match status" value="1"/>
</dbReference>
<keyword evidence="4" id="KW-1015">Disulfide bond</keyword>
<dbReference type="AlphaFoldDB" id="A0A814K4F9"/>
<gene>
    <name evidence="7" type="ORF">JYZ213_LOCUS18414</name>
</gene>
<evidence type="ECO:0000313" key="8">
    <source>
        <dbReference type="Proteomes" id="UP000663845"/>
    </source>
</evidence>
<protein>
    <recommendedName>
        <fullName evidence="6">Pyridine nucleotide-disulphide oxidoreductase dimerisation domain-containing protein</fullName>
    </recommendedName>
</protein>
<proteinExistence type="inferred from homology"/>
<comment type="caution">
    <text evidence="7">The sequence shown here is derived from an EMBL/GenBank/DDBJ whole genome shotgun (WGS) entry which is preliminary data.</text>
</comment>
<dbReference type="GO" id="GO:0005739">
    <property type="term" value="C:mitochondrion"/>
    <property type="evidence" value="ECO:0007669"/>
    <property type="project" value="TreeGrafter"/>
</dbReference>
<evidence type="ECO:0000256" key="2">
    <source>
        <dbReference type="ARBA" id="ARBA00007532"/>
    </source>
</evidence>
<evidence type="ECO:0000256" key="3">
    <source>
        <dbReference type="ARBA" id="ARBA00023002"/>
    </source>
</evidence>
<keyword evidence="5" id="KW-0676">Redox-active center</keyword>
<evidence type="ECO:0000256" key="1">
    <source>
        <dbReference type="ARBA" id="ARBA00001974"/>
    </source>
</evidence>
<dbReference type="Proteomes" id="UP000663845">
    <property type="component" value="Unassembled WGS sequence"/>
</dbReference>
<organism evidence="7 8">
    <name type="scientific">Adineta steineri</name>
    <dbReference type="NCBI Taxonomy" id="433720"/>
    <lineage>
        <taxon>Eukaryota</taxon>
        <taxon>Metazoa</taxon>
        <taxon>Spiralia</taxon>
        <taxon>Gnathifera</taxon>
        <taxon>Rotifera</taxon>
        <taxon>Eurotatoria</taxon>
        <taxon>Bdelloidea</taxon>
        <taxon>Adinetida</taxon>
        <taxon>Adinetidae</taxon>
        <taxon>Adineta</taxon>
    </lineage>
</organism>
<feature type="domain" description="Pyridine nucleotide-disulphide oxidoreductase dimerisation" evidence="6">
    <location>
        <begin position="3"/>
        <end position="61"/>
    </location>
</feature>
<dbReference type="InterPro" id="IPR016156">
    <property type="entry name" value="FAD/NAD-linked_Rdtase_dimer_sf"/>
</dbReference>
<dbReference type="GO" id="GO:0050660">
    <property type="term" value="F:flavin adenine dinucleotide binding"/>
    <property type="evidence" value="ECO:0007669"/>
    <property type="project" value="InterPro"/>
</dbReference>
<dbReference type="SUPFAM" id="SSF55424">
    <property type="entry name" value="FAD/NAD-linked reductases, dimerisation (C-terminal) domain"/>
    <property type="match status" value="1"/>
</dbReference>
<dbReference type="InterPro" id="IPR004099">
    <property type="entry name" value="Pyr_nucl-diS_OxRdtase_dimer"/>
</dbReference>
<comment type="similarity">
    <text evidence="2">Belongs to the class-I pyridine nucleotide-disulfide oxidoreductase family.</text>
</comment>
<evidence type="ECO:0000256" key="4">
    <source>
        <dbReference type="ARBA" id="ARBA00023157"/>
    </source>
</evidence>
<dbReference type="GO" id="GO:0006749">
    <property type="term" value="P:glutathione metabolic process"/>
    <property type="evidence" value="ECO:0007669"/>
    <property type="project" value="TreeGrafter"/>
</dbReference>
<dbReference type="PANTHER" id="PTHR42737:SF2">
    <property type="entry name" value="GLUTATHIONE REDUCTASE"/>
    <property type="match status" value="1"/>
</dbReference>
<reference evidence="7" key="1">
    <citation type="submission" date="2021-02" db="EMBL/GenBank/DDBJ databases">
        <authorList>
            <person name="Nowell W R."/>
        </authorList>
    </citation>
    <scope>NUCLEOTIDE SEQUENCE</scope>
</reference>
<dbReference type="GO" id="GO:0004362">
    <property type="term" value="F:glutathione-disulfide reductase (NADPH) activity"/>
    <property type="evidence" value="ECO:0007669"/>
    <property type="project" value="TreeGrafter"/>
</dbReference>
<dbReference type="EMBL" id="CAJNOG010000179">
    <property type="protein sequence ID" value="CAF1046106.1"/>
    <property type="molecule type" value="Genomic_DNA"/>
</dbReference>
<sequence length="77" mass="8166">MSYCKLIVDKNTDRVIGFHVLSPNAGEITQGYALGMRLGATKNDFDMTIGIHPTCAENLTTLSVTKSSGDSAAQEGC</sequence>
<comment type="cofactor">
    <cofactor evidence="1">
        <name>FAD</name>
        <dbReference type="ChEBI" id="CHEBI:57692"/>
    </cofactor>
</comment>
<dbReference type="GO" id="GO:0045454">
    <property type="term" value="P:cell redox homeostasis"/>
    <property type="evidence" value="ECO:0007669"/>
    <property type="project" value="InterPro"/>
</dbReference>
<name>A0A814K4F9_9BILA</name>
<accession>A0A814K4F9</accession>
<evidence type="ECO:0000313" key="7">
    <source>
        <dbReference type="EMBL" id="CAF1046106.1"/>
    </source>
</evidence>
<evidence type="ECO:0000259" key="6">
    <source>
        <dbReference type="Pfam" id="PF02852"/>
    </source>
</evidence>
<dbReference type="Pfam" id="PF02852">
    <property type="entry name" value="Pyr_redox_dim"/>
    <property type="match status" value="1"/>
</dbReference>
<dbReference type="GO" id="GO:0005829">
    <property type="term" value="C:cytosol"/>
    <property type="evidence" value="ECO:0007669"/>
    <property type="project" value="TreeGrafter"/>
</dbReference>
<dbReference type="PRINTS" id="PR00411">
    <property type="entry name" value="PNDRDTASEI"/>
</dbReference>
<keyword evidence="3" id="KW-0560">Oxidoreductase</keyword>
<dbReference type="InterPro" id="IPR046952">
    <property type="entry name" value="GSHR/TRXR-like"/>
</dbReference>
<dbReference type="GO" id="GO:0034599">
    <property type="term" value="P:cellular response to oxidative stress"/>
    <property type="evidence" value="ECO:0007669"/>
    <property type="project" value="TreeGrafter"/>
</dbReference>
<dbReference type="PANTHER" id="PTHR42737">
    <property type="entry name" value="GLUTATHIONE REDUCTASE"/>
    <property type="match status" value="1"/>
</dbReference>